<feature type="compositionally biased region" description="Polar residues" evidence="8">
    <location>
        <begin position="320"/>
        <end position="329"/>
    </location>
</feature>
<dbReference type="InterPro" id="IPR017970">
    <property type="entry name" value="Homeobox_CS"/>
</dbReference>
<feature type="compositionally biased region" description="Low complexity" evidence="8">
    <location>
        <begin position="340"/>
        <end position="353"/>
    </location>
</feature>
<evidence type="ECO:0000256" key="8">
    <source>
        <dbReference type="SAM" id="MobiDB-lite"/>
    </source>
</evidence>
<dbReference type="PANTHER" id="PTHR24329:SF577">
    <property type="entry name" value="HOMEOBOX PROTEIN UNC-42"/>
    <property type="match status" value="1"/>
</dbReference>
<evidence type="ECO:0000256" key="4">
    <source>
        <dbReference type="ARBA" id="ARBA00023155"/>
    </source>
</evidence>
<dbReference type="PROSITE" id="PS50071">
    <property type="entry name" value="HOMEOBOX_2"/>
    <property type="match status" value="1"/>
</dbReference>
<dbReference type="Pfam" id="PF00046">
    <property type="entry name" value="Homeodomain"/>
    <property type="match status" value="1"/>
</dbReference>
<feature type="region of interest" description="Disordered" evidence="8">
    <location>
        <begin position="706"/>
        <end position="738"/>
    </location>
</feature>
<dbReference type="FunFam" id="1.10.10.60:FF:000138">
    <property type="entry name" value="Homeobox protein prophet of Pit-1"/>
    <property type="match status" value="1"/>
</dbReference>
<dbReference type="GO" id="GO:0000977">
    <property type="term" value="F:RNA polymerase II transcription regulatory region sequence-specific DNA binding"/>
    <property type="evidence" value="ECO:0007669"/>
    <property type="project" value="TreeGrafter"/>
</dbReference>
<dbReference type="Proteomes" id="UP000272942">
    <property type="component" value="Unassembled WGS sequence"/>
</dbReference>
<evidence type="ECO:0000256" key="7">
    <source>
        <dbReference type="RuleBase" id="RU000682"/>
    </source>
</evidence>
<evidence type="ECO:0000259" key="9">
    <source>
        <dbReference type="PROSITE" id="PS50071"/>
    </source>
</evidence>
<comment type="similarity">
    <text evidence="2">Belongs to the paired homeobox family.</text>
</comment>
<reference evidence="10 11" key="2">
    <citation type="submission" date="2018-11" db="EMBL/GenBank/DDBJ databases">
        <authorList>
            <consortium name="Pathogen Informatics"/>
        </authorList>
    </citation>
    <scope>NUCLEOTIDE SEQUENCE [LARGE SCALE GENOMIC DNA]</scope>
    <source>
        <strain evidence="10 11">Egypt</strain>
    </source>
</reference>
<dbReference type="WBParaSite" id="ECPE_0000746101-mRNA-1">
    <property type="protein sequence ID" value="ECPE_0000746101-mRNA-1"/>
    <property type="gene ID" value="ECPE_0000746101"/>
</dbReference>
<evidence type="ECO:0000313" key="12">
    <source>
        <dbReference type="WBParaSite" id="ECPE_0000746101-mRNA-1"/>
    </source>
</evidence>
<dbReference type="Gene3D" id="1.10.10.60">
    <property type="entry name" value="Homeodomain-like"/>
    <property type="match status" value="1"/>
</dbReference>
<sequence>MFGVGPTSSTPFAVAMSADDHGSPVSADRDIPKQPADQVDTNLDFEQITQHNLSMAQVAASSFVKSLTGFGFNSTTAGFLFPPASTAPLSIPGASPLLLNGVDFSNPTTRRRHRTTFTQDQLQELEAAFQKSHYPDIYCREELARMTKLNEARIQVWFQNRRAKYRKQEKQIVKQQQQQQQQQQHGHPHGAAFGSGFPSIPSSPNQTSVLPPYMHSGLYSVHPSGPNSTLLGSSTGTASFPYPPGMSLPAHLLSTSPLGCPSGLGNGSLINCYGSTLPYIPPTVRRSGPGSFSPPQHNIPHYPSASHSGNDYLCARSPSERSGSMLNSSPPQPASHHPLSPDSSSQVPMSSQVITSELSAGPLMQRAAVAAVAAAANIYQPRNLAEEEENDSGTGKHSNPSFSHIPTTSSKSSLIELIDSNRSEWKKARHCDLTKLSENRDIYGAAITENQQIGQPVPSIPVFASSRTSDSQSTGRADRATTEEAVFSRKITMSISDSPVNPPSLPKSTCASTNEAINSFACAVDQRNHTHQLSTSPFHSDKTESMITGPHLPTAEFEHLEFSHPNGGGPDHQAMFGRFDSTVRPYLNPMGTGSDEDSAPERAIRDFDTTQMPGGAHTSYLDRTMLSRHEPTAINFPGQWNRGPMENELPNRALYPPPGISLRINSNTNTTSADTLNFTPTVGTVRLGYGPERDCSDYPLAVPRDSSVPTPFTNPDVSNSTGRLATTTDYTGGVGSSGELPSHTMSSMVMNRYPNLVRNSFDLIFAMLVLCMC</sequence>
<feature type="region of interest" description="Disordered" evidence="8">
    <location>
        <begin position="385"/>
        <end position="410"/>
    </location>
</feature>
<feature type="domain" description="Homeobox" evidence="9">
    <location>
        <begin position="108"/>
        <end position="168"/>
    </location>
</feature>
<dbReference type="PANTHER" id="PTHR24329">
    <property type="entry name" value="HOMEOBOX PROTEIN ARISTALESS"/>
    <property type="match status" value="1"/>
</dbReference>
<dbReference type="SMART" id="SM00389">
    <property type="entry name" value="HOX"/>
    <property type="match status" value="1"/>
</dbReference>
<keyword evidence="4 6" id="KW-0371">Homeobox</keyword>
<dbReference type="CDD" id="cd00086">
    <property type="entry name" value="homeodomain"/>
    <property type="match status" value="1"/>
</dbReference>
<dbReference type="GO" id="GO:0000981">
    <property type="term" value="F:DNA-binding transcription factor activity, RNA polymerase II-specific"/>
    <property type="evidence" value="ECO:0007669"/>
    <property type="project" value="InterPro"/>
</dbReference>
<protein>
    <submittedName>
        <fullName evidence="12">Homeobox domain-containing protein</fullName>
    </submittedName>
</protein>
<proteinExistence type="inferred from homology"/>
<dbReference type="GO" id="GO:0007399">
    <property type="term" value="P:nervous system development"/>
    <property type="evidence" value="ECO:0007669"/>
    <property type="project" value="UniProtKB-ARBA"/>
</dbReference>
<keyword evidence="3 6" id="KW-0238">DNA-binding</keyword>
<keyword evidence="5 6" id="KW-0539">Nucleus</keyword>
<evidence type="ECO:0000256" key="6">
    <source>
        <dbReference type="PROSITE-ProRule" id="PRU00108"/>
    </source>
</evidence>
<feature type="DNA-binding region" description="Homeobox" evidence="6">
    <location>
        <begin position="110"/>
        <end position="169"/>
    </location>
</feature>
<dbReference type="EMBL" id="UZAN01044608">
    <property type="protein sequence ID" value="VDP81130.1"/>
    <property type="molecule type" value="Genomic_DNA"/>
</dbReference>
<feature type="region of interest" description="Disordered" evidence="8">
    <location>
        <begin position="168"/>
        <end position="211"/>
    </location>
</feature>
<dbReference type="InterPro" id="IPR050649">
    <property type="entry name" value="Paired_Homeobox_TFs"/>
</dbReference>
<feature type="compositionally biased region" description="Basic and acidic residues" evidence="8">
    <location>
        <begin position="18"/>
        <end position="32"/>
    </location>
</feature>
<feature type="compositionally biased region" description="Low complexity" evidence="8">
    <location>
        <begin position="175"/>
        <end position="184"/>
    </location>
</feature>
<dbReference type="InterPro" id="IPR001356">
    <property type="entry name" value="HD"/>
</dbReference>
<dbReference type="PROSITE" id="PS00027">
    <property type="entry name" value="HOMEOBOX_1"/>
    <property type="match status" value="1"/>
</dbReference>
<dbReference type="GO" id="GO:0005634">
    <property type="term" value="C:nucleus"/>
    <property type="evidence" value="ECO:0007669"/>
    <property type="project" value="UniProtKB-SubCell"/>
</dbReference>
<feature type="compositionally biased region" description="Polar residues" evidence="8">
    <location>
        <begin position="707"/>
        <end position="730"/>
    </location>
</feature>
<dbReference type="InterPro" id="IPR009057">
    <property type="entry name" value="Homeodomain-like_sf"/>
</dbReference>
<feature type="compositionally biased region" description="Polar residues" evidence="8">
    <location>
        <begin position="392"/>
        <end position="410"/>
    </location>
</feature>
<keyword evidence="11" id="KW-1185">Reference proteome</keyword>
<gene>
    <name evidence="10" type="ORF">ECPE_LOCUS7445</name>
</gene>
<dbReference type="SUPFAM" id="SSF46689">
    <property type="entry name" value="Homeodomain-like"/>
    <property type="match status" value="1"/>
</dbReference>
<dbReference type="OrthoDB" id="6159439at2759"/>
<organism evidence="12">
    <name type="scientific">Echinostoma caproni</name>
    <dbReference type="NCBI Taxonomy" id="27848"/>
    <lineage>
        <taxon>Eukaryota</taxon>
        <taxon>Metazoa</taxon>
        <taxon>Spiralia</taxon>
        <taxon>Lophotrochozoa</taxon>
        <taxon>Platyhelminthes</taxon>
        <taxon>Trematoda</taxon>
        <taxon>Digenea</taxon>
        <taxon>Plagiorchiida</taxon>
        <taxon>Echinostomata</taxon>
        <taxon>Echinostomatoidea</taxon>
        <taxon>Echinostomatidae</taxon>
        <taxon>Echinostoma</taxon>
    </lineage>
</organism>
<feature type="region of interest" description="Disordered" evidence="8">
    <location>
        <begin position="13"/>
        <end position="37"/>
    </location>
</feature>
<name>A0A183AKG0_9TREM</name>
<evidence type="ECO:0000313" key="11">
    <source>
        <dbReference type="Proteomes" id="UP000272942"/>
    </source>
</evidence>
<comment type="subcellular location">
    <subcellularLocation>
        <location evidence="1 6 7">Nucleus</location>
    </subcellularLocation>
</comment>
<feature type="region of interest" description="Disordered" evidence="8">
    <location>
        <begin position="284"/>
        <end position="353"/>
    </location>
</feature>
<feature type="compositionally biased region" description="Low complexity" evidence="8">
    <location>
        <begin position="194"/>
        <end position="204"/>
    </location>
</feature>
<dbReference type="AlphaFoldDB" id="A0A183AKG0"/>
<evidence type="ECO:0000256" key="2">
    <source>
        <dbReference type="ARBA" id="ARBA00005733"/>
    </source>
</evidence>
<evidence type="ECO:0000256" key="5">
    <source>
        <dbReference type="ARBA" id="ARBA00023242"/>
    </source>
</evidence>
<evidence type="ECO:0000313" key="10">
    <source>
        <dbReference type="EMBL" id="VDP81130.1"/>
    </source>
</evidence>
<evidence type="ECO:0000256" key="3">
    <source>
        <dbReference type="ARBA" id="ARBA00023125"/>
    </source>
</evidence>
<reference evidence="12" key="1">
    <citation type="submission" date="2016-06" db="UniProtKB">
        <authorList>
            <consortium name="WormBaseParasite"/>
        </authorList>
    </citation>
    <scope>IDENTIFICATION</scope>
</reference>
<evidence type="ECO:0000256" key="1">
    <source>
        <dbReference type="ARBA" id="ARBA00004123"/>
    </source>
</evidence>
<accession>A0A183AKG0</accession>